<dbReference type="OrthoDB" id="9788100at2"/>
<dbReference type="InterPro" id="IPR028051">
    <property type="entry name" value="CheX-like_dom"/>
</dbReference>
<dbReference type="SUPFAM" id="SSF103039">
    <property type="entry name" value="CheC-like"/>
    <property type="match status" value="1"/>
</dbReference>
<dbReference type="Pfam" id="PF13690">
    <property type="entry name" value="CheX"/>
    <property type="match status" value="1"/>
</dbReference>
<dbReference type="InterPro" id="IPR028976">
    <property type="entry name" value="CheC-like_sf"/>
</dbReference>
<evidence type="ECO:0000259" key="2">
    <source>
        <dbReference type="Pfam" id="PF13690"/>
    </source>
</evidence>
<dbReference type="AlphaFoldDB" id="A0A0V8HLP6"/>
<sequence>MKLTSSITDLLHHFMTALKGVVPLSVTHDEPTLLREPYEHQHFSVSIGMTGDVQGRFVIDGNEKNFQSLAASMFGMPLTGEMLESFAGELGNMIVGNLATSIARSGHNVDITTPTVMTGKAGIIGNNPVIKLPLTVKDAGRFNVLLVTVP</sequence>
<dbReference type="CDD" id="cd17906">
    <property type="entry name" value="CheX"/>
    <property type="match status" value="1"/>
</dbReference>
<reference evidence="4" key="1">
    <citation type="submission" date="2016-08" db="EMBL/GenBank/DDBJ databases">
        <authorList>
            <person name="Varghese N."/>
            <person name="Submissions Spin"/>
        </authorList>
    </citation>
    <scope>NUCLEOTIDE SEQUENCE [LARGE SCALE GENOMIC DNA]</scope>
    <source>
        <strain evidence="4">SGD-1123</strain>
    </source>
</reference>
<organism evidence="3 4">
    <name type="scientific">[Bacillus] enclensis</name>
    <dbReference type="NCBI Taxonomy" id="1402860"/>
    <lineage>
        <taxon>Bacteria</taxon>
        <taxon>Bacillati</taxon>
        <taxon>Bacillota</taxon>
        <taxon>Bacilli</taxon>
        <taxon>Bacillales</taxon>
        <taxon>Bacillaceae</taxon>
        <taxon>Rossellomorea</taxon>
    </lineage>
</organism>
<dbReference type="RefSeq" id="WP_058297605.1">
    <property type="nucleotide sequence ID" value="NZ_FMAU01000001.1"/>
</dbReference>
<proteinExistence type="predicted"/>
<name>A0A0V8HLP6_9BACI</name>
<gene>
    <name evidence="3" type="ORF">GA0061094_0826</name>
</gene>
<dbReference type="Gene3D" id="3.40.1550.10">
    <property type="entry name" value="CheC-like"/>
    <property type="match status" value="1"/>
</dbReference>
<dbReference type="GO" id="GO:0006935">
    <property type="term" value="P:chemotaxis"/>
    <property type="evidence" value="ECO:0007669"/>
    <property type="project" value="UniProtKB-KW"/>
</dbReference>
<accession>A0A0V8HLP6</accession>
<evidence type="ECO:0000313" key="4">
    <source>
        <dbReference type="Proteomes" id="UP000181997"/>
    </source>
</evidence>
<dbReference type="InterPro" id="IPR038756">
    <property type="entry name" value="CheX-like"/>
</dbReference>
<evidence type="ECO:0000313" key="3">
    <source>
        <dbReference type="EMBL" id="SCB83518.1"/>
    </source>
</evidence>
<protein>
    <submittedName>
        <fullName evidence="3">Chemotaxis protein CheX</fullName>
    </submittedName>
</protein>
<dbReference type="PANTHER" id="PTHR39452:SF1">
    <property type="entry name" value="CHEY-P PHOSPHATASE CHEX"/>
    <property type="match status" value="1"/>
</dbReference>
<evidence type="ECO:0000256" key="1">
    <source>
        <dbReference type="ARBA" id="ARBA00022500"/>
    </source>
</evidence>
<feature type="domain" description="Chemotaxis phosphatase CheX-like" evidence="2">
    <location>
        <begin position="44"/>
        <end position="124"/>
    </location>
</feature>
<keyword evidence="1" id="KW-0145">Chemotaxis</keyword>
<dbReference type="Proteomes" id="UP000181997">
    <property type="component" value="Unassembled WGS sequence"/>
</dbReference>
<dbReference type="EMBL" id="FMAU01000001">
    <property type="protein sequence ID" value="SCB83518.1"/>
    <property type="molecule type" value="Genomic_DNA"/>
</dbReference>
<dbReference type="PANTHER" id="PTHR39452">
    <property type="entry name" value="CHEY-P PHOSPHATASE CHEX"/>
    <property type="match status" value="1"/>
</dbReference>
<keyword evidence="4" id="KW-1185">Reference proteome</keyword>